<evidence type="ECO:0000313" key="2">
    <source>
        <dbReference type="EMBL" id="QII44551.1"/>
    </source>
</evidence>
<dbReference type="Pfam" id="PF00582">
    <property type="entry name" value="Usp"/>
    <property type="match status" value="1"/>
</dbReference>
<accession>A0A6G7J110</accession>
<dbReference type="KEGG" id="mut:GVT53_07625"/>
<evidence type="ECO:0000259" key="1">
    <source>
        <dbReference type="Pfam" id="PF00582"/>
    </source>
</evidence>
<dbReference type="EMBL" id="CP049616">
    <property type="protein sequence ID" value="QII44551.1"/>
    <property type="molecule type" value="Genomic_DNA"/>
</dbReference>
<gene>
    <name evidence="2" type="ORF">GVT53_07625</name>
</gene>
<dbReference type="SUPFAM" id="SSF52402">
    <property type="entry name" value="Adenine nucleotide alpha hydrolases-like"/>
    <property type="match status" value="1"/>
</dbReference>
<reference evidence="2 3" key="1">
    <citation type="submission" date="2020-02" db="EMBL/GenBank/DDBJ databases">
        <title>Complete genome of Muricauda sp. 501str8.</title>
        <authorList>
            <person name="Dong B."/>
            <person name="Zhu S."/>
            <person name="Yang J."/>
            <person name="Chen J."/>
        </authorList>
    </citation>
    <scope>NUCLEOTIDE SEQUENCE [LARGE SCALE GENOMIC DNA]</scope>
    <source>
        <strain evidence="2 3">501str8</strain>
    </source>
</reference>
<dbReference type="RefSeq" id="WP_166248086.1">
    <property type="nucleotide sequence ID" value="NZ_CP049616.1"/>
</dbReference>
<protein>
    <submittedName>
        <fullName evidence="2">Universal stress protein</fullName>
    </submittedName>
</protein>
<dbReference type="Proteomes" id="UP000502928">
    <property type="component" value="Chromosome"/>
</dbReference>
<proteinExistence type="predicted"/>
<dbReference type="Gene3D" id="3.40.50.12370">
    <property type="match status" value="1"/>
</dbReference>
<evidence type="ECO:0000313" key="3">
    <source>
        <dbReference type="Proteomes" id="UP000502928"/>
    </source>
</evidence>
<dbReference type="InterPro" id="IPR006016">
    <property type="entry name" value="UspA"/>
</dbReference>
<feature type="domain" description="UspA" evidence="1">
    <location>
        <begin position="7"/>
        <end position="130"/>
    </location>
</feature>
<organism evidence="2 3">
    <name type="scientific">Flagellimonas oceani</name>
    <dbReference type="NCBI Taxonomy" id="2698672"/>
    <lineage>
        <taxon>Bacteria</taxon>
        <taxon>Pseudomonadati</taxon>
        <taxon>Bacteroidota</taxon>
        <taxon>Flavobacteriia</taxon>
        <taxon>Flavobacteriales</taxon>
        <taxon>Flavobacteriaceae</taxon>
        <taxon>Flagellimonas</taxon>
    </lineage>
</organism>
<keyword evidence="3" id="KW-1185">Reference proteome</keyword>
<dbReference type="AlphaFoldDB" id="A0A6G7J110"/>
<name>A0A6G7J110_9FLAO</name>
<sequence length="257" mass="29116">MEAAKYRISVLLDMSKSSAFVLTSALELAKQIGGSLEVFHVNSNYSLNGGNGTKTEDYDSSQAQIKELIINMGKQEQLSISYKLERGNVKHRVRDYLAMYKPDILVLGRRRPRFGFFFESITDFVINQTRSTNVLILGEDDKFHTFKDISLGFFGDELKESDLEVIMDLTRNSEQPVRHFNISKDSPEKHVFPLHNSVSYQFPKGVNALDGLVSYVSRTNIQLLCVPKKAGQRIMLTSNPIKAVIRKTKIPLLILPK</sequence>